<sequence>MKSLTWAATAITAALATVLSGGPAAAVDAPQPATTTSSAAATDVTITWHWRPTSCGTSWTYRDRWGHTGTFKCSSDVMEVNWYNSGRIEYFGVAPNRTIWHSWATSGWTLMPHNGLADGPDGAWVRYGNVRTVRVYVSGSGYWCSDDAGSGWGAWWKC</sequence>
<reference evidence="3" key="1">
    <citation type="submission" date="2016-06" db="EMBL/GenBank/DDBJ databases">
        <authorList>
            <person name="Varghese N."/>
            <person name="Submissions Spin"/>
        </authorList>
    </citation>
    <scope>NUCLEOTIDE SEQUENCE [LARGE SCALE GENOMIC DNA]</scope>
    <source>
        <strain evidence="3">DSM 44815</strain>
    </source>
</reference>
<dbReference type="RefSeq" id="WP_091658707.1">
    <property type="nucleotide sequence ID" value="NZ_LT594323.1"/>
</dbReference>
<evidence type="ECO:0000313" key="3">
    <source>
        <dbReference type="Proteomes" id="UP000199385"/>
    </source>
</evidence>
<feature type="signal peptide" evidence="1">
    <location>
        <begin position="1"/>
        <end position="26"/>
    </location>
</feature>
<name>A0A1A8Z8U5_9ACTN</name>
<dbReference type="PATRIC" id="fig|261654.4.peg.1214"/>
<gene>
    <name evidence="2" type="ORF">GA0070611_1197</name>
</gene>
<protein>
    <submittedName>
        <fullName evidence="2">Uncharacterized protein</fullName>
    </submittedName>
</protein>
<organism evidence="2 3">
    <name type="scientific">Micromonospora auratinigra</name>
    <dbReference type="NCBI Taxonomy" id="261654"/>
    <lineage>
        <taxon>Bacteria</taxon>
        <taxon>Bacillati</taxon>
        <taxon>Actinomycetota</taxon>
        <taxon>Actinomycetes</taxon>
        <taxon>Micromonosporales</taxon>
        <taxon>Micromonosporaceae</taxon>
        <taxon>Micromonospora</taxon>
    </lineage>
</organism>
<feature type="chain" id="PRO_5008382457" evidence="1">
    <location>
        <begin position="27"/>
        <end position="158"/>
    </location>
</feature>
<dbReference type="OrthoDB" id="4250829at2"/>
<proteinExistence type="predicted"/>
<accession>A0A1A8Z8U5</accession>
<keyword evidence="1" id="KW-0732">Signal</keyword>
<dbReference type="EMBL" id="LT594323">
    <property type="protein sequence ID" value="SBT40277.1"/>
    <property type="molecule type" value="Genomic_DNA"/>
</dbReference>
<keyword evidence="3" id="KW-1185">Reference proteome</keyword>
<dbReference type="AlphaFoldDB" id="A0A1A8Z8U5"/>
<evidence type="ECO:0000256" key="1">
    <source>
        <dbReference type="SAM" id="SignalP"/>
    </source>
</evidence>
<dbReference type="Proteomes" id="UP000199385">
    <property type="component" value="Chromosome I"/>
</dbReference>
<evidence type="ECO:0000313" key="2">
    <source>
        <dbReference type="EMBL" id="SBT40277.1"/>
    </source>
</evidence>